<accession>A0ABD2Y571</accession>
<gene>
    <name evidence="1" type="ORF">ACH5RR_037120</name>
</gene>
<sequence length="121" mass="14676">MENETVRKHKQGENSRRRGETSIWKYLWQEKQVCCDLQVETLEHCFFHCQNAELIWKLAPLHWDGLNQFRGNLWNWWSELMGAANRTDGRDHIILTVNILWQIWKSRNEMQFILTKLIAKH</sequence>
<evidence type="ECO:0000313" key="1">
    <source>
        <dbReference type="EMBL" id="KAL3502671.1"/>
    </source>
</evidence>
<proteinExistence type="predicted"/>
<evidence type="ECO:0000313" key="2">
    <source>
        <dbReference type="Proteomes" id="UP001630127"/>
    </source>
</evidence>
<keyword evidence="2" id="KW-1185">Reference proteome</keyword>
<organism evidence="1 2">
    <name type="scientific">Cinchona calisaya</name>
    <dbReference type="NCBI Taxonomy" id="153742"/>
    <lineage>
        <taxon>Eukaryota</taxon>
        <taxon>Viridiplantae</taxon>
        <taxon>Streptophyta</taxon>
        <taxon>Embryophyta</taxon>
        <taxon>Tracheophyta</taxon>
        <taxon>Spermatophyta</taxon>
        <taxon>Magnoliopsida</taxon>
        <taxon>eudicotyledons</taxon>
        <taxon>Gunneridae</taxon>
        <taxon>Pentapetalae</taxon>
        <taxon>asterids</taxon>
        <taxon>lamiids</taxon>
        <taxon>Gentianales</taxon>
        <taxon>Rubiaceae</taxon>
        <taxon>Cinchonoideae</taxon>
        <taxon>Cinchoneae</taxon>
        <taxon>Cinchona</taxon>
    </lineage>
</organism>
<reference evidence="1 2" key="1">
    <citation type="submission" date="2024-11" db="EMBL/GenBank/DDBJ databases">
        <title>A near-complete genome assembly of Cinchona calisaya.</title>
        <authorList>
            <person name="Lian D.C."/>
            <person name="Zhao X.W."/>
            <person name="Wei L."/>
        </authorList>
    </citation>
    <scope>NUCLEOTIDE SEQUENCE [LARGE SCALE GENOMIC DNA]</scope>
    <source>
        <tissue evidence="1">Nenye</tissue>
    </source>
</reference>
<dbReference type="Proteomes" id="UP001630127">
    <property type="component" value="Unassembled WGS sequence"/>
</dbReference>
<name>A0ABD2Y571_9GENT</name>
<dbReference type="EMBL" id="JBJUIK010000015">
    <property type="protein sequence ID" value="KAL3502671.1"/>
    <property type="molecule type" value="Genomic_DNA"/>
</dbReference>
<comment type="caution">
    <text evidence="1">The sequence shown here is derived from an EMBL/GenBank/DDBJ whole genome shotgun (WGS) entry which is preliminary data.</text>
</comment>
<dbReference type="AlphaFoldDB" id="A0ABD2Y571"/>
<protein>
    <recommendedName>
        <fullName evidence="3">Reverse transcriptase zinc-binding domain-containing protein</fullName>
    </recommendedName>
</protein>
<evidence type="ECO:0008006" key="3">
    <source>
        <dbReference type="Google" id="ProtNLM"/>
    </source>
</evidence>